<dbReference type="PANTHER" id="PTHR23342:SF0">
    <property type="entry name" value="N-ACETYLGLUTAMATE SYNTHASE, MITOCHONDRIAL"/>
    <property type="match status" value="1"/>
</dbReference>
<evidence type="ECO:0000313" key="11">
    <source>
        <dbReference type="EMBL" id="QUC12190.1"/>
    </source>
</evidence>
<sequence>MTPRYTHPDHDLLLAKAGTLIEALPWIGQFAGETVVIKYGGNAMIDDDLKRAFAEDIVFLRRVGLKPVVVHGGGPQINSMLERLGITSEFRGGLRVTTSEAMDVVRMVLVGQVGRELVGLINAHSPFAVGMSGEDGGLLRARRRGLVEGGEEIDLGFVGDVDSVDPSALLDLIEAGRIPVVATVAPGPDGQIYNVNADTAASALALALGAKRLVMLTDVAGLYANYPDESTIISSITPEEVRQLMPGLTSGMVPKMEACARAVEGGVRSATIIDGRVPHCLLLEIFTDDGVGTMVCEEPV</sequence>
<dbReference type="GO" id="GO:0005524">
    <property type="term" value="F:ATP binding"/>
    <property type="evidence" value="ECO:0007669"/>
    <property type="project" value="UniProtKB-UniRule"/>
</dbReference>
<organism evidence="12 13">
    <name type="scientific">Arachnia propionica</name>
    <dbReference type="NCBI Taxonomy" id="1750"/>
    <lineage>
        <taxon>Bacteria</taxon>
        <taxon>Bacillati</taxon>
        <taxon>Actinomycetota</taxon>
        <taxon>Actinomycetes</taxon>
        <taxon>Propionibacteriales</taxon>
        <taxon>Propionibacteriaceae</taxon>
        <taxon>Arachnia</taxon>
    </lineage>
</organism>
<feature type="domain" description="Aspartate/glutamate/uridylate kinase" evidence="10">
    <location>
        <begin position="34"/>
        <end position="274"/>
    </location>
</feature>
<dbReference type="Gene3D" id="3.40.1160.10">
    <property type="entry name" value="Acetylglutamate kinase-like"/>
    <property type="match status" value="1"/>
</dbReference>
<name>A0A3N4D4L9_9ACTN</name>
<keyword evidence="7 9" id="KW-0067">ATP-binding</keyword>
<dbReference type="InterPro" id="IPR041727">
    <property type="entry name" value="NAGK-C"/>
</dbReference>
<dbReference type="FunFam" id="3.40.1160.10:FF:000004">
    <property type="entry name" value="Acetylglutamate kinase"/>
    <property type="match status" value="1"/>
</dbReference>
<reference evidence="11" key="2">
    <citation type="submission" date="2021-03" db="EMBL/GenBank/DDBJ databases">
        <title>Human Oral Microbial Genomes.</title>
        <authorList>
            <person name="Johnston C.D."/>
            <person name="Chen T."/>
            <person name="Dewhirst F.E."/>
        </authorList>
    </citation>
    <scope>NUCLEOTIDE SEQUENCE</scope>
    <source>
        <strain evidence="11">F0714</strain>
    </source>
</reference>
<dbReference type="RefSeq" id="WP_014847021.1">
    <property type="nucleotide sequence ID" value="NZ_CAJZDL010000046.1"/>
</dbReference>
<dbReference type="GO" id="GO:0042450">
    <property type="term" value="P:L-arginine biosynthetic process via ornithine"/>
    <property type="evidence" value="ECO:0007669"/>
    <property type="project" value="UniProtKB-UniRule"/>
</dbReference>
<evidence type="ECO:0000256" key="3">
    <source>
        <dbReference type="ARBA" id="ARBA00022605"/>
    </source>
</evidence>
<dbReference type="InterPro" id="IPR036393">
    <property type="entry name" value="AceGlu_kinase-like_sf"/>
</dbReference>
<feature type="site" description="Transition state stabilizer" evidence="9">
    <location>
        <position position="255"/>
    </location>
</feature>
<comment type="subcellular location">
    <subcellularLocation>
        <location evidence="9">Cytoplasm</location>
    </subcellularLocation>
</comment>
<dbReference type="GO" id="GO:0003991">
    <property type="term" value="F:acetylglutamate kinase activity"/>
    <property type="evidence" value="ECO:0007669"/>
    <property type="project" value="UniProtKB-UniRule"/>
</dbReference>
<evidence type="ECO:0000313" key="12">
    <source>
        <dbReference type="EMBL" id="VEH70667.1"/>
    </source>
</evidence>
<evidence type="ECO:0000256" key="9">
    <source>
        <dbReference type="HAMAP-Rule" id="MF_00082"/>
    </source>
</evidence>
<evidence type="ECO:0000256" key="8">
    <source>
        <dbReference type="ARBA" id="ARBA00048141"/>
    </source>
</evidence>
<dbReference type="InterPro" id="IPR037528">
    <property type="entry name" value="ArgB"/>
</dbReference>
<evidence type="ECO:0000256" key="7">
    <source>
        <dbReference type="ARBA" id="ARBA00022840"/>
    </source>
</evidence>
<evidence type="ECO:0000256" key="6">
    <source>
        <dbReference type="ARBA" id="ARBA00022777"/>
    </source>
</evidence>
<dbReference type="OMA" id="EGLYEDW"/>
<comment type="catalytic activity">
    <reaction evidence="8 9">
        <text>N-acetyl-L-glutamate + ATP = N-acetyl-L-glutamyl 5-phosphate + ADP</text>
        <dbReference type="Rhea" id="RHEA:14629"/>
        <dbReference type="ChEBI" id="CHEBI:30616"/>
        <dbReference type="ChEBI" id="CHEBI:44337"/>
        <dbReference type="ChEBI" id="CHEBI:57936"/>
        <dbReference type="ChEBI" id="CHEBI:456216"/>
        <dbReference type="EC" id="2.7.2.8"/>
    </reaction>
</comment>
<dbReference type="InterPro" id="IPR001048">
    <property type="entry name" value="Asp/Glu/Uridylate_kinase"/>
</dbReference>
<gene>
    <name evidence="9 12" type="primary">argB</name>
    <name evidence="11" type="ORF">J5A53_05745</name>
    <name evidence="12" type="ORF">NCTC12967_01972</name>
</gene>
<feature type="site" description="Transition state stabilizer" evidence="9">
    <location>
        <position position="38"/>
    </location>
</feature>
<dbReference type="AlphaFoldDB" id="A0A3N4D4L9"/>
<keyword evidence="6 9" id="KW-0418">Kinase</keyword>
<dbReference type="PANTHER" id="PTHR23342">
    <property type="entry name" value="N-ACETYLGLUTAMATE SYNTHASE"/>
    <property type="match status" value="1"/>
</dbReference>
<keyword evidence="3 9" id="KW-0028">Amino-acid biosynthesis</keyword>
<dbReference type="Proteomes" id="UP000273044">
    <property type="component" value="Chromosome"/>
</dbReference>
<keyword evidence="9" id="KW-0963">Cytoplasm</keyword>
<keyword evidence="4 9" id="KW-0808">Transferase</keyword>
<feature type="binding site" evidence="9">
    <location>
        <begin position="73"/>
        <end position="74"/>
    </location>
    <ligand>
        <name>substrate</name>
    </ligand>
</feature>
<feature type="binding site" evidence="9">
    <location>
        <position position="95"/>
    </location>
    <ligand>
        <name>substrate</name>
    </ligand>
</feature>
<dbReference type="HAMAP" id="MF_00082">
    <property type="entry name" value="ArgB"/>
    <property type="match status" value="1"/>
</dbReference>
<dbReference type="GO" id="GO:0005737">
    <property type="term" value="C:cytoplasm"/>
    <property type="evidence" value="ECO:0007669"/>
    <property type="project" value="UniProtKB-SubCell"/>
</dbReference>
<dbReference type="EMBL" id="LR134406">
    <property type="protein sequence ID" value="VEH70667.1"/>
    <property type="molecule type" value="Genomic_DNA"/>
</dbReference>
<accession>A0A3N4D4L9</accession>
<evidence type="ECO:0000259" key="10">
    <source>
        <dbReference type="Pfam" id="PF00696"/>
    </source>
</evidence>
<protein>
    <recommendedName>
        <fullName evidence="9">Acetylglutamate kinase</fullName>
        <ecNumber evidence="9">2.7.2.8</ecNumber>
    </recommendedName>
    <alternativeName>
        <fullName evidence="9">N-acetyl-L-glutamate 5-phosphotransferase</fullName>
    </alternativeName>
    <alternativeName>
        <fullName evidence="9">NAG kinase</fullName>
        <shortName evidence="9">NAGK</shortName>
    </alternativeName>
</protein>
<keyword evidence="2 9" id="KW-0055">Arginine biosynthesis</keyword>
<dbReference type="UniPathway" id="UPA00068">
    <property type="reaction ID" value="UER00107"/>
</dbReference>
<dbReference type="CDD" id="cd04250">
    <property type="entry name" value="AAK_NAGK-C"/>
    <property type="match status" value="1"/>
</dbReference>
<proteinExistence type="inferred from homology"/>
<dbReference type="EC" id="2.7.2.8" evidence="9"/>
<keyword evidence="13" id="KW-1185">Reference proteome</keyword>
<dbReference type="OrthoDB" id="9803155at2"/>
<dbReference type="Pfam" id="PF00696">
    <property type="entry name" value="AA_kinase"/>
    <property type="match status" value="1"/>
</dbReference>
<dbReference type="GeneID" id="64407424"/>
<comment type="function">
    <text evidence="9">Catalyzes the ATP-dependent phosphorylation of N-acetyl-L-glutamate.</text>
</comment>
<dbReference type="PIRSF" id="PIRSF000728">
    <property type="entry name" value="NAGK"/>
    <property type="match status" value="1"/>
</dbReference>
<evidence type="ECO:0000313" key="13">
    <source>
        <dbReference type="Proteomes" id="UP000273044"/>
    </source>
</evidence>
<evidence type="ECO:0000256" key="4">
    <source>
        <dbReference type="ARBA" id="ARBA00022679"/>
    </source>
</evidence>
<dbReference type="PRINTS" id="PR00474">
    <property type="entry name" value="GLU5KINASE"/>
</dbReference>
<dbReference type="SUPFAM" id="SSF53633">
    <property type="entry name" value="Carbamate kinase-like"/>
    <property type="match status" value="1"/>
</dbReference>
<feature type="binding site" evidence="9">
    <location>
        <position position="194"/>
    </location>
    <ligand>
        <name>substrate</name>
    </ligand>
</feature>
<dbReference type="InterPro" id="IPR004662">
    <property type="entry name" value="AcgluKinase_fam"/>
</dbReference>
<comment type="similarity">
    <text evidence="9">Belongs to the acetylglutamate kinase family. ArgB subfamily.</text>
</comment>
<evidence type="ECO:0000256" key="2">
    <source>
        <dbReference type="ARBA" id="ARBA00022571"/>
    </source>
</evidence>
<keyword evidence="5 9" id="KW-0547">Nucleotide-binding</keyword>
<evidence type="ECO:0000256" key="1">
    <source>
        <dbReference type="ARBA" id="ARBA00004828"/>
    </source>
</evidence>
<dbReference type="NCBIfam" id="TIGR00761">
    <property type="entry name" value="argB"/>
    <property type="match status" value="1"/>
</dbReference>
<dbReference type="InterPro" id="IPR001057">
    <property type="entry name" value="Glu/AcGlu_kinase"/>
</dbReference>
<dbReference type="EMBL" id="CP072385">
    <property type="protein sequence ID" value="QUC12190.1"/>
    <property type="molecule type" value="Genomic_DNA"/>
</dbReference>
<evidence type="ECO:0000256" key="5">
    <source>
        <dbReference type="ARBA" id="ARBA00022741"/>
    </source>
</evidence>
<dbReference type="Proteomes" id="UP000677180">
    <property type="component" value="Chromosome"/>
</dbReference>
<comment type="pathway">
    <text evidence="1 9">Amino-acid biosynthesis; L-arginine biosynthesis; N(2)-acetyl-L-ornithine from L-glutamate: step 2/4.</text>
</comment>
<reference evidence="12 13" key="1">
    <citation type="submission" date="2018-12" db="EMBL/GenBank/DDBJ databases">
        <authorList>
            <consortium name="Pathogen Informatics"/>
        </authorList>
    </citation>
    <scope>NUCLEOTIDE SEQUENCE [LARGE SCALE GENOMIC DNA]</scope>
    <source>
        <strain evidence="12 13">NCTC12967</strain>
    </source>
</reference>